<dbReference type="InterPro" id="IPR004869">
    <property type="entry name" value="MMPL_dom"/>
</dbReference>
<sequence length="699" mass="73080">MTPLSGTFSGTLLLEPRTPPPPPRRPRPWLLPAVLLVCWLVLGGATGPFPGKLTEIQSNDPSSFLPAGAESTAVQELQEKFAQRRLLVTVVVFERATGLTTIDQVTIAEKAAELSGTRGLDGPGSPPIFSVDGRAAQVLLPVSGEDPYKAGAVVKDLRLIASTGLPDGLRALATGPGGYNADLAEVFGGIDGVLLLITAVLVALILIIVYRSPLLPLFVLISAGLALASSSAVIYALAKAGVLTLNGQSQGILLILVFGAATDYALLLVSRYREELLRTTHAPSAMRIAWRSSFEPIAASGGTVILGMLCMLASELTSNRSLGPVAAIGIAGALASSLTFLPAVLSLAGRAAFWPSHPYPRKHRLITRGIFDKIASLVQKRPRWTWALTALALLIGVAFVPSLKAHGTSQQDLFLTEVDAVTGQNALTAHFPGGTGSPAVIMCREDKAGLVLAAIKTDPGIADLATKVIDGTAEITATLRAPADSPAADTVVHRLRSAVHAIPGADAKVGGATAQQQDMVTAATHDRNTIIPIVLLVIFLVLALLLRALVIPLLLMATVVLSFGATLGVGAWVFNDLLGFPGADPAIPLYAFVFLVALGIDYNIFLMTRAREEALRLGTERGTLNALTVTGGVITSAGVVLAATFAALSVIPILFLAQVAFLVAFGVLLDTFVVRSLLVPALAVDLGKVLWWPSKLAKR</sequence>
<feature type="region of interest" description="Disordered" evidence="7">
    <location>
        <begin position="1"/>
        <end position="25"/>
    </location>
</feature>
<dbReference type="RefSeq" id="WP_091294368.1">
    <property type="nucleotide sequence ID" value="NZ_FNON01000007.1"/>
</dbReference>
<dbReference type="OrthoDB" id="2365435at2"/>
<protein>
    <submittedName>
        <fullName evidence="10">Putative drug exporter of the RND superfamily</fullName>
    </submittedName>
</protein>
<feature type="transmembrane region" description="Helical" evidence="8">
    <location>
        <begin position="653"/>
        <end position="673"/>
    </location>
</feature>
<evidence type="ECO:0000259" key="9">
    <source>
        <dbReference type="Pfam" id="PF03176"/>
    </source>
</evidence>
<dbReference type="EMBL" id="FNON01000007">
    <property type="protein sequence ID" value="SDY81207.1"/>
    <property type="molecule type" value="Genomic_DNA"/>
</dbReference>
<dbReference type="Proteomes" id="UP000199515">
    <property type="component" value="Unassembled WGS sequence"/>
</dbReference>
<feature type="transmembrane region" description="Helical" evidence="8">
    <location>
        <begin position="293"/>
        <end position="314"/>
    </location>
</feature>
<dbReference type="PANTHER" id="PTHR33406:SF6">
    <property type="entry name" value="MEMBRANE PROTEIN YDGH-RELATED"/>
    <property type="match status" value="1"/>
</dbReference>
<keyword evidence="3" id="KW-1003">Cell membrane</keyword>
<proteinExistence type="inferred from homology"/>
<reference evidence="10 11" key="1">
    <citation type="submission" date="2016-10" db="EMBL/GenBank/DDBJ databases">
        <authorList>
            <person name="de Groot N.N."/>
        </authorList>
    </citation>
    <scope>NUCLEOTIDE SEQUENCE [LARGE SCALE GENOMIC DNA]</scope>
    <source>
        <strain evidence="10 11">CPCC 202699</strain>
    </source>
</reference>
<name>A0A1H3MWX0_9PSEU</name>
<evidence type="ECO:0000313" key="10">
    <source>
        <dbReference type="EMBL" id="SDY81207.1"/>
    </source>
</evidence>
<dbReference type="Gene3D" id="1.20.1640.10">
    <property type="entry name" value="Multidrug efflux transporter AcrB transmembrane domain"/>
    <property type="match status" value="2"/>
</dbReference>
<feature type="transmembrane region" description="Helical" evidence="8">
    <location>
        <begin position="553"/>
        <end position="574"/>
    </location>
</feature>
<evidence type="ECO:0000256" key="6">
    <source>
        <dbReference type="ARBA" id="ARBA00023136"/>
    </source>
</evidence>
<feature type="transmembrane region" description="Helical" evidence="8">
    <location>
        <begin position="186"/>
        <end position="210"/>
    </location>
</feature>
<keyword evidence="6 8" id="KW-0472">Membrane</keyword>
<comment type="subcellular location">
    <subcellularLocation>
        <location evidence="1">Cell membrane</location>
        <topology evidence="1">Multi-pass membrane protein</topology>
    </subcellularLocation>
</comment>
<dbReference type="GO" id="GO:0005886">
    <property type="term" value="C:plasma membrane"/>
    <property type="evidence" value="ECO:0007669"/>
    <property type="project" value="UniProtKB-SubCell"/>
</dbReference>
<feature type="transmembrane region" description="Helical" evidence="8">
    <location>
        <begin position="529"/>
        <end position="546"/>
    </location>
</feature>
<gene>
    <name evidence="10" type="ORF">SAMN05421504_10741</name>
</gene>
<dbReference type="InterPro" id="IPR050545">
    <property type="entry name" value="Mycobact_MmpL"/>
</dbReference>
<evidence type="ECO:0000256" key="7">
    <source>
        <dbReference type="SAM" id="MobiDB-lite"/>
    </source>
</evidence>
<feature type="transmembrane region" description="Helical" evidence="8">
    <location>
        <begin position="626"/>
        <end position="647"/>
    </location>
</feature>
<keyword evidence="5 8" id="KW-1133">Transmembrane helix</keyword>
<evidence type="ECO:0000256" key="5">
    <source>
        <dbReference type="ARBA" id="ARBA00022989"/>
    </source>
</evidence>
<keyword evidence="4 8" id="KW-0812">Transmembrane</keyword>
<evidence type="ECO:0000256" key="3">
    <source>
        <dbReference type="ARBA" id="ARBA00022475"/>
    </source>
</evidence>
<feature type="transmembrane region" description="Helical" evidence="8">
    <location>
        <begin position="586"/>
        <end position="605"/>
    </location>
</feature>
<evidence type="ECO:0000256" key="1">
    <source>
        <dbReference type="ARBA" id="ARBA00004651"/>
    </source>
</evidence>
<evidence type="ECO:0000256" key="4">
    <source>
        <dbReference type="ARBA" id="ARBA00022692"/>
    </source>
</evidence>
<feature type="transmembrane region" description="Helical" evidence="8">
    <location>
        <begin position="250"/>
        <end position="272"/>
    </location>
</feature>
<evidence type="ECO:0000313" key="11">
    <source>
        <dbReference type="Proteomes" id="UP000199515"/>
    </source>
</evidence>
<accession>A0A1H3MWX0</accession>
<dbReference type="SUPFAM" id="SSF82866">
    <property type="entry name" value="Multidrug efflux transporter AcrB transmembrane domain"/>
    <property type="match status" value="2"/>
</dbReference>
<organism evidence="10 11">
    <name type="scientific">Amycolatopsis xylanica</name>
    <dbReference type="NCBI Taxonomy" id="589385"/>
    <lineage>
        <taxon>Bacteria</taxon>
        <taxon>Bacillati</taxon>
        <taxon>Actinomycetota</taxon>
        <taxon>Actinomycetes</taxon>
        <taxon>Pseudonocardiales</taxon>
        <taxon>Pseudonocardiaceae</taxon>
        <taxon>Amycolatopsis</taxon>
    </lineage>
</organism>
<comment type="similarity">
    <text evidence="2">Belongs to the resistance-nodulation-cell division (RND) (TC 2.A.6) family. MmpL subfamily.</text>
</comment>
<dbReference type="PANTHER" id="PTHR33406">
    <property type="entry name" value="MEMBRANE PROTEIN MJ1562-RELATED"/>
    <property type="match status" value="1"/>
</dbReference>
<dbReference type="AlphaFoldDB" id="A0A1H3MWX0"/>
<keyword evidence="11" id="KW-1185">Reference proteome</keyword>
<feature type="compositionally biased region" description="Polar residues" evidence="7">
    <location>
        <begin position="1"/>
        <end position="10"/>
    </location>
</feature>
<evidence type="ECO:0000256" key="8">
    <source>
        <dbReference type="SAM" id="Phobius"/>
    </source>
</evidence>
<feature type="transmembrane region" description="Helical" evidence="8">
    <location>
        <begin position="326"/>
        <end position="353"/>
    </location>
</feature>
<dbReference type="Pfam" id="PF03176">
    <property type="entry name" value="MMPL"/>
    <property type="match status" value="2"/>
</dbReference>
<evidence type="ECO:0000256" key="2">
    <source>
        <dbReference type="ARBA" id="ARBA00010157"/>
    </source>
</evidence>
<feature type="domain" description="Membrane transport protein MMPL" evidence="9">
    <location>
        <begin position="470"/>
        <end position="695"/>
    </location>
</feature>
<feature type="domain" description="Membrane transport protein MMPL" evidence="9">
    <location>
        <begin position="64"/>
        <end position="383"/>
    </location>
</feature>
<feature type="transmembrane region" description="Helical" evidence="8">
    <location>
        <begin position="384"/>
        <end position="403"/>
    </location>
</feature>
<feature type="transmembrane region" description="Helical" evidence="8">
    <location>
        <begin position="217"/>
        <end position="238"/>
    </location>
</feature>
<dbReference type="STRING" id="589385.SAMN05421504_10741"/>